<reference evidence="6" key="1">
    <citation type="submission" date="2023-06" db="EMBL/GenBank/DDBJ databases">
        <title>Robiginitalea aurantiacus sp. nov. and Algoriphagus sediminis sp. nov., isolated from coastal sediment.</title>
        <authorList>
            <person name="Zhou Z.Y."/>
            <person name="An J."/>
            <person name="Jia Y.W."/>
            <person name="Du Z.J."/>
        </authorList>
    </citation>
    <scope>NUCLEOTIDE SEQUENCE</scope>
    <source>
        <strain evidence="6">M39</strain>
    </source>
</reference>
<evidence type="ECO:0000313" key="7">
    <source>
        <dbReference type="Proteomes" id="UP001174839"/>
    </source>
</evidence>
<dbReference type="RefSeq" id="WP_289723476.1">
    <property type="nucleotide sequence ID" value="NZ_JAUDUY010000001.1"/>
</dbReference>
<dbReference type="SMART" id="SM00704">
    <property type="entry name" value="ZnF_CDGSH"/>
    <property type="match status" value="1"/>
</dbReference>
<evidence type="ECO:0000313" key="6">
    <source>
        <dbReference type="EMBL" id="MDM9630113.1"/>
    </source>
</evidence>
<sequence>MEEKKPTIQISKTGKVTVLNAQDIVLLDADGNAIPKRNRFSLCNCGKTADAPFCDGSHNN</sequence>
<keyword evidence="4" id="KW-0411">Iron-sulfur</keyword>
<feature type="domain" description="Iron-binding zinc finger CDGSH type" evidence="5">
    <location>
        <begin position="29"/>
        <end position="60"/>
    </location>
</feature>
<evidence type="ECO:0000256" key="2">
    <source>
        <dbReference type="ARBA" id="ARBA00022723"/>
    </source>
</evidence>
<organism evidence="6 7">
    <name type="scientific">Robiginitalea aurantiaca</name>
    <dbReference type="NCBI Taxonomy" id="3056915"/>
    <lineage>
        <taxon>Bacteria</taxon>
        <taxon>Pseudomonadati</taxon>
        <taxon>Bacteroidota</taxon>
        <taxon>Flavobacteriia</taxon>
        <taxon>Flavobacteriales</taxon>
        <taxon>Flavobacteriaceae</taxon>
        <taxon>Robiginitalea</taxon>
    </lineage>
</organism>
<comment type="caution">
    <text evidence="6">The sequence shown here is derived from an EMBL/GenBank/DDBJ whole genome shotgun (WGS) entry which is preliminary data.</text>
</comment>
<dbReference type="Proteomes" id="UP001174839">
    <property type="component" value="Unassembled WGS sequence"/>
</dbReference>
<dbReference type="EMBL" id="JAUDUY010000001">
    <property type="protein sequence ID" value="MDM9630113.1"/>
    <property type="molecule type" value="Genomic_DNA"/>
</dbReference>
<keyword evidence="3" id="KW-0408">Iron</keyword>
<name>A0ABT7WB35_9FLAO</name>
<proteinExistence type="predicted"/>
<dbReference type="InterPro" id="IPR042216">
    <property type="entry name" value="MitoNEET_CISD"/>
</dbReference>
<evidence type="ECO:0000256" key="1">
    <source>
        <dbReference type="ARBA" id="ARBA00022714"/>
    </source>
</evidence>
<keyword evidence="7" id="KW-1185">Reference proteome</keyword>
<gene>
    <name evidence="6" type="ORF">QU605_01430</name>
</gene>
<keyword evidence="1" id="KW-0001">2Fe-2S</keyword>
<keyword evidence="2" id="KW-0479">Metal-binding</keyword>
<protein>
    <submittedName>
        <fullName evidence="6">CDGSH iron-sulfur domain-containing protein</fullName>
    </submittedName>
</protein>
<dbReference type="InterPro" id="IPR018967">
    <property type="entry name" value="FeS-contain_CDGSH-typ"/>
</dbReference>
<dbReference type="Pfam" id="PF09360">
    <property type="entry name" value="zf-CDGSH"/>
    <property type="match status" value="1"/>
</dbReference>
<accession>A0ABT7WB35</accession>
<evidence type="ECO:0000256" key="4">
    <source>
        <dbReference type="ARBA" id="ARBA00023014"/>
    </source>
</evidence>
<dbReference type="Gene3D" id="3.40.5.90">
    <property type="entry name" value="CDGSH iron-sulfur domain, mitoNEET-type"/>
    <property type="match status" value="1"/>
</dbReference>
<evidence type="ECO:0000256" key="3">
    <source>
        <dbReference type="ARBA" id="ARBA00023004"/>
    </source>
</evidence>
<evidence type="ECO:0000259" key="5">
    <source>
        <dbReference type="SMART" id="SM00704"/>
    </source>
</evidence>